<dbReference type="PRINTS" id="PR00193">
    <property type="entry name" value="MYOSINHEAVY"/>
</dbReference>
<dbReference type="Proteomes" id="UP000053237">
    <property type="component" value="Unassembled WGS sequence"/>
</dbReference>
<sequence length="1021" mass="116415">MCRRNQGTPQSVADFTPGVKCYYPHSEHVWVPAEIHAVDIDARTLELRVNNSVFNLPTKHVLSYNKDTILPLQDGSECYNSGVDDMVQLKHLHEASILQNVRQRFHCQLPYTYTGEICIAMNPFQRIASLYDQNTIEKYNNLRHESIHSLPPHVYAISVSAHRAMRLHRKNQSILVSGESGAGKTETTKIIMENLATIGATDELAREHRTVQRILQMNPLLESFGNAQTVRNDNSSRFGKFTRLQFDPDSTFSIVGAKCQTYLLEKSRVVKQEQGERNFHIFYHLLYGLALSTESEHFFFSSRGSEPNFTYLRLDETEKIDYPEMRRQLEQAKKSFVLLGLDSSSQCSILETLAGILHLGEIAFIKQETNQQESCTVDTKSAIPSCKLLGIKLEDMVNALCFRTMHAANEEYRVPLSFEQAVTGRDALAKTIYANIFDWIVKKVNSVLANEKNGLFTIGVLDIFGFESFKVNSFEQLCINYANEKLQQKFTHDVFRSVQMEYEREGIEWGHISYVDNCRVLQVIEGRLGIIALLNEEVTRPQGNETSFVRKLAQHSAERHGENATGVKSNDAIVTIPRRTVTEFIVHHYAGSVQYEAKGFMKKHLDTLHGDLRDLIQTKCTKQFIIDAFQETFSISRACSGRKSSQSTTVGTQFKNSLNNLMKSIEETSVRYIRCIKPNKNKSSNEFDANMVSEQLRCAGVIDAVRIARSGYPIRMAQSDFVRHFSLLAKPFASISDNCVAILKSTNHTSPIDYQVGRSKVFLQDGVLGHLEKLHAQHATKYAIRIQQHYRGYRARSHYRQSICAIVKIQSYFRGWRLCNYLSRARNAVRKIQAIWRRYVSLKHCRLLRKESTGMEIEQEWAAGDEEWGRAYQENLQLRLHLKEINESTARLSSRLSNDSASRADLSQFVNLQRQLHIREQRVESVQVDVNQLLQYVRGRGDFCVNDLQDLIASLEISGGGQYGPIRGSITESLTRTISSEGPENTLDFDESDDSDSLLSYTSRSSSNRESRLRLSDSDLD</sequence>
<dbReference type="InParanoid" id="A0A024GMV5"/>
<dbReference type="OrthoDB" id="6108017at2759"/>
<feature type="domain" description="Myosin motor" evidence="8">
    <location>
        <begin position="81"/>
        <end position="776"/>
    </location>
</feature>
<dbReference type="SMART" id="SM00015">
    <property type="entry name" value="IQ"/>
    <property type="match status" value="3"/>
</dbReference>
<dbReference type="GO" id="GO:0051015">
    <property type="term" value="F:actin filament binding"/>
    <property type="evidence" value="ECO:0007669"/>
    <property type="project" value="TreeGrafter"/>
</dbReference>
<dbReference type="Gene3D" id="3.40.850.10">
    <property type="entry name" value="Kinesin motor domain"/>
    <property type="match status" value="1"/>
</dbReference>
<dbReference type="SUPFAM" id="SSF52540">
    <property type="entry name" value="P-loop containing nucleoside triphosphate hydrolases"/>
    <property type="match status" value="1"/>
</dbReference>
<accession>A0A024GMV5</accession>
<keyword evidence="4 6" id="KW-0505">Motor protein</keyword>
<comment type="caution">
    <text evidence="9">The sequence shown here is derived from an EMBL/GenBank/DDBJ whole genome shotgun (WGS) entry which is preliminary data.</text>
</comment>
<dbReference type="Gene3D" id="1.20.58.530">
    <property type="match status" value="1"/>
</dbReference>
<gene>
    <name evidence="9" type="ORF">BN9_086860</name>
</gene>
<dbReference type="GO" id="GO:0000146">
    <property type="term" value="F:microfilament motor activity"/>
    <property type="evidence" value="ECO:0007669"/>
    <property type="project" value="TreeGrafter"/>
</dbReference>
<dbReference type="Gene3D" id="1.20.5.190">
    <property type="match status" value="1"/>
</dbReference>
<dbReference type="PROSITE" id="PS51456">
    <property type="entry name" value="MYOSIN_MOTOR"/>
    <property type="match status" value="1"/>
</dbReference>
<dbReference type="Pfam" id="PF00612">
    <property type="entry name" value="IQ"/>
    <property type="match status" value="2"/>
</dbReference>
<proteinExistence type="inferred from homology"/>
<evidence type="ECO:0000256" key="1">
    <source>
        <dbReference type="ARBA" id="ARBA00022741"/>
    </source>
</evidence>
<feature type="region of interest" description="Disordered" evidence="7">
    <location>
        <begin position="980"/>
        <end position="1021"/>
    </location>
</feature>
<reference evidence="9 10" key="1">
    <citation type="submission" date="2012-05" db="EMBL/GenBank/DDBJ databases">
        <title>Recombination and specialization in a pathogen metapopulation.</title>
        <authorList>
            <person name="Gardiner A."/>
            <person name="Kemen E."/>
            <person name="Schultz-Larsen T."/>
            <person name="MacLean D."/>
            <person name="Van Oosterhout C."/>
            <person name="Jones J.D.G."/>
        </authorList>
    </citation>
    <scope>NUCLEOTIDE SEQUENCE [LARGE SCALE GENOMIC DNA]</scope>
    <source>
        <strain evidence="9 10">Ac Nc2</strain>
    </source>
</reference>
<feature type="compositionally biased region" description="Acidic residues" evidence="7">
    <location>
        <begin position="987"/>
        <end position="996"/>
    </location>
</feature>
<dbReference type="InterPro" id="IPR027417">
    <property type="entry name" value="P-loop_NTPase"/>
</dbReference>
<keyword evidence="1 6" id="KW-0547">Nucleotide-binding</keyword>
<feature type="region of interest" description="Actin-binding" evidence="6">
    <location>
        <begin position="658"/>
        <end position="680"/>
    </location>
</feature>
<evidence type="ECO:0000256" key="2">
    <source>
        <dbReference type="ARBA" id="ARBA00022840"/>
    </source>
</evidence>
<evidence type="ECO:0000256" key="5">
    <source>
        <dbReference type="ARBA" id="ARBA00023203"/>
    </source>
</evidence>
<dbReference type="Gene3D" id="1.20.120.720">
    <property type="entry name" value="Myosin VI head, motor domain, U50 subdomain"/>
    <property type="match status" value="1"/>
</dbReference>
<dbReference type="STRING" id="65357.A0A024GMV5"/>
<evidence type="ECO:0000256" key="7">
    <source>
        <dbReference type="SAM" id="MobiDB-lite"/>
    </source>
</evidence>
<dbReference type="InterPro" id="IPR001609">
    <property type="entry name" value="Myosin_head_motor_dom-like"/>
</dbReference>
<name>A0A024GMV5_9STRA</name>
<dbReference type="Gene3D" id="6.20.240.20">
    <property type="match status" value="1"/>
</dbReference>
<dbReference type="GO" id="GO:0016020">
    <property type="term" value="C:membrane"/>
    <property type="evidence" value="ECO:0007669"/>
    <property type="project" value="TreeGrafter"/>
</dbReference>
<dbReference type="GO" id="GO:0007015">
    <property type="term" value="P:actin filament organization"/>
    <property type="evidence" value="ECO:0007669"/>
    <property type="project" value="TreeGrafter"/>
</dbReference>
<organism evidence="9 10">
    <name type="scientific">Albugo candida</name>
    <dbReference type="NCBI Taxonomy" id="65357"/>
    <lineage>
        <taxon>Eukaryota</taxon>
        <taxon>Sar</taxon>
        <taxon>Stramenopiles</taxon>
        <taxon>Oomycota</taxon>
        <taxon>Peronosporomycetes</taxon>
        <taxon>Albuginales</taxon>
        <taxon>Albuginaceae</taxon>
        <taxon>Albugo</taxon>
    </lineage>
</organism>
<evidence type="ECO:0000313" key="10">
    <source>
        <dbReference type="Proteomes" id="UP000053237"/>
    </source>
</evidence>
<keyword evidence="5 6" id="KW-0009">Actin-binding</keyword>
<evidence type="ECO:0000259" key="8">
    <source>
        <dbReference type="PROSITE" id="PS51456"/>
    </source>
</evidence>
<keyword evidence="10" id="KW-1185">Reference proteome</keyword>
<dbReference type="SMART" id="SM00242">
    <property type="entry name" value="MYSc"/>
    <property type="match status" value="1"/>
</dbReference>
<evidence type="ECO:0000256" key="6">
    <source>
        <dbReference type="PROSITE-ProRule" id="PRU00782"/>
    </source>
</evidence>
<dbReference type="InterPro" id="IPR036961">
    <property type="entry name" value="Kinesin_motor_dom_sf"/>
</dbReference>
<feature type="compositionally biased region" description="Low complexity" evidence="7">
    <location>
        <begin position="997"/>
        <end position="1006"/>
    </location>
</feature>
<dbReference type="PANTHER" id="PTHR13140:SF706">
    <property type="entry name" value="DILUTE CLASS UNCONVENTIONAL MYOSIN, ISOFORM C"/>
    <property type="match status" value="1"/>
</dbReference>
<evidence type="ECO:0000313" key="9">
    <source>
        <dbReference type="EMBL" id="CCI47679.1"/>
    </source>
</evidence>
<dbReference type="EMBL" id="CAIX01000180">
    <property type="protein sequence ID" value="CCI47679.1"/>
    <property type="molecule type" value="Genomic_DNA"/>
</dbReference>
<comment type="similarity">
    <text evidence="6">Belongs to the TRAFAC class myosin-kinesin ATPase superfamily. Myosin family.</text>
</comment>
<evidence type="ECO:0000256" key="4">
    <source>
        <dbReference type="ARBA" id="ARBA00023175"/>
    </source>
</evidence>
<evidence type="ECO:0000256" key="3">
    <source>
        <dbReference type="ARBA" id="ARBA00023123"/>
    </source>
</evidence>
<feature type="compositionally biased region" description="Basic and acidic residues" evidence="7">
    <location>
        <begin position="1007"/>
        <end position="1021"/>
    </location>
</feature>
<keyword evidence="2 6" id="KW-0067">ATP-binding</keyword>
<protein>
    <recommendedName>
        <fullName evidence="8">Myosin motor domain-containing protein</fullName>
    </recommendedName>
</protein>
<dbReference type="GO" id="GO:0005737">
    <property type="term" value="C:cytoplasm"/>
    <property type="evidence" value="ECO:0007669"/>
    <property type="project" value="TreeGrafter"/>
</dbReference>
<keyword evidence="3 6" id="KW-0518">Myosin</keyword>
<dbReference type="PANTHER" id="PTHR13140">
    <property type="entry name" value="MYOSIN"/>
    <property type="match status" value="1"/>
</dbReference>
<dbReference type="Gene3D" id="1.10.10.820">
    <property type="match status" value="1"/>
</dbReference>
<feature type="binding site" evidence="6">
    <location>
        <begin position="178"/>
        <end position="185"/>
    </location>
    <ligand>
        <name>ATP</name>
        <dbReference type="ChEBI" id="CHEBI:30616"/>
    </ligand>
</feature>
<dbReference type="GO" id="GO:0005524">
    <property type="term" value="F:ATP binding"/>
    <property type="evidence" value="ECO:0007669"/>
    <property type="project" value="UniProtKB-UniRule"/>
</dbReference>
<dbReference type="InterPro" id="IPR000048">
    <property type="entry name" value="IQ_motif_EF-hand-BS"/>
</dbReference>
<dbReference type="Pfam" id="PF00063">
    <property type="entry name" value="Myosin_head"/>
    <property type="match status" value="1"/>
</dbReference>
<dbReference type="AlphaFoldDB" id="A0A024GMV5"/>
<dbReference type="GO" id="GO:0016459">
    <property type="term" value="C:myosin complex"/>
    <property type="evidence" value="ECO:0007669"/>
    <property type="project" value="UniProtKB-KW"/>
</dbReference>
<dbReference type="PROSITE" id="PS50096">
    <property type="entry name" value="IQ"/>
    <property type="match status" value="3"/>
</dbReference>